<sequence length="415" mass="50235">MLPSIDSQLQLKNLTTPQEIATSNSLKAQTRQNSATSKWASPISGTLNDEALRAEQEKQEKSKRLEQRRKHLSAILETEKNNFQTELLSHRQSVSAGAARSNFLREISDKDQPKIADNEFHRNSIEEPKLENLQLDEKRTLYQPQELHQRFDNEQGNQYERKNRNQQLKIILQQQMDEFNQKEQESEILKQEEERLLKDQWELKQIEEERKKNRKIFNSTRFRELDIKILASIVYTNEQSNLEQSEQLKRNVLNTLQQFQQQIKLEREKEQEFDDMYPDDAAKYWSRREQEWNHEREIREKLIEEIIEKKKEEIIKKLKLLKQQQEEIHDKQRILINDMEQARKYDLIEKQKQLKEKEISNTQQERENFRLEFEKQNIIEHEDKKQMDQLVQHEIAVNTTTNEPKFYGRRRANWN</sequence>
<organism evidence="7 9">
    <name type="scientific">Adineta steineri</name>
    <dbReference type="NCBI Taxonomy" id="433720"/>
    <lineage>
        <taxon>Eukaryota</taxon>
        <taxon>Metazoa</taxon>
        <taxon>Spiralia</taxon>
        <taxon>Gnathifera</taxon>
        <taxon>Rotifera</taxon>
        <taxon>Eurotatoria</taxon>
        <taxon>Bdelloidea</taxon>
        <taxon>Adinetida</taxon>
        <taxon>Adinetidae</taxon>
        <taxon>Adineta</taxon>
    </lineage>
</organism>
<evidence type="ECO:0000313" key="6">
    <source>
        <dbReference type="EMBL" id="CAF0845198.1"/>
    </source>
</evidence>
<dbReference type="AlphaFoldDB" id="A0A814ATF6"/>
<keyword evidence="2" id="KW-0963">Cytoplasm</keyword>
<comment type="subcellular location">
    <subcellularLocation>
        <location evidence="1">Cytoplasm</location>
        <location evidence="1">Cytoskeleton</location>
    </subcellularLocation>
</comment>
<reference evidence="7" key="1">
    <citation type="submission" date="2021-02" db="EMBL/GenBank/DDBJ databases">
        <authorList>
            <person name="Nowell W R."/>
        </authorList>
    </citation>
    <scope>NUCLEOTIDE SEQUENCE</scope>
</reference>
<dbReference type="GO" id="GO:0045095">
    <property type="term" value="C:keratin filament"/>
    <property type="evidence" value="ECO:0007669"/>
    <property type="project" value="TreeGrafter"/>
</dbReference>
<dbReference type="GO" id="GO:0006915">
    <property type="term" value="P:apoptotic process"/>
    <property type="evidence" value="ECO:0007669"/>
    <property type="project" value="TreeGrafter"/>
</dbReference>
<gene>
    <name evidence="7" type="ORF">BJG266_LOCUS11470</name>
    <name evidence="6" type="ORF">QVE165_LOCUS6531</name>
</gene>
<accession>A0A814ATF6</accession>
<keyword evidence="8" id="KW-1185">Reference proteome</keyword>
<proteinExistence type="predicted"/>
<comment type="caution">
    <text evidence="7">The sequence shown here is derived from an EMBL/GenBank/DDBJ whole genome shotgun (WGS) entry which is preliminary data.</text>
</comment>
<feature type="region of interest" description="Disordered" evidence="5">
    <location>
        <begin position="22"/>
        <end position="43"/>
    </location>
</feature>
<evidence type="ECO:0000313" key="9">
    <source>
        <dbReference type="Proteomes" id="UP000663877"/>
    </source>
</evidence>
<keyword evidence="3" id="KW-0206">Cytoskeleton</keyword>
<feature type="coiled-coil region" evidence="4">
    <location>
        <begin position="48"/>
        <end position="82"/>
    </location>
</feature>
<feature type="coiled-coil region" evidence="4">
    <location>
        <begin position="242"/>
        <end position="269"/>
    </location>
</feature>
<keyword evidence="4" id="KW-0175">Coiled coil</keyword>
<protein>
    <recommendedName>
        <fullName evidence="10">Trichoplein keratin filament-binding protein</fullName>
    </recommendedName>
</protein>
<name>A0A814ATF6_9BILA</name>
<evidence type="ECO:0000256" key="3">
    <source>
        <dbReference type="ARBA" id="ARBA00023212"/>
    </source>
</evidence>
<dbReference type="Proteomes" id="UP000663877">
    <property type="component" value="Unassembled WGS sequence"/>
</dbReference>
<dbReference type="InterPro" id="IPR043596">
    <property type="entry name" value="CFAP53/TCHP"/>
</dbReference>
<dbReference type="EMBL" id="CAJNOI010000042">
    <property type="protein sequence ID" value="CAF0919904.1"/>
    <property type="molecule type" value="Genomic_DNA"/>
</dbReference>
<dbReference type="OrthoDB" id="6431598at2759"/>
<evidence type="ECO:0008006" key="10">
    <source>
        <dbReference type="Google" id="ProtNLM"/>
    </source>
</evidence>
<evidence type="ECO:0000256" key="2">
    <source>
        <dbReference type="ARBA" id="ARBA00022490"/>
    </source>
</evidence>
<dbReference type="EMBL" id="CAJNOM010000027">
    <property type="protein sequence ID" value="CAF0845198.1"/>
    <property type="molecule type" value="Genomic_DNA"/>
</dbReference>
<evidence type="ECO:0000256" key="1">
    <source>
        <dbReference type="ARBA" id="ARBA00004245"/>
    </source>
</evidence>
<evidence type="ECO:0000313" key="8">
    <source>
        <dbReference type="Proteomes" id="UP000663832"/>
    </source>
</evidence>
<dbReference type="Proteomes" id="UP000663832">
    <property type="component" value="Unassembled WGS sequence"/>
</dbReference>
<dbReference type="PANTHER" id="PTHR31183">
    <property type="entry name" value="TRICHOPLEIN KERATIN FILAMENT-BINDING PROTEIN FAMILY MEMBER"/>
    <property type="match status" value="1"/>
</dbReference>
<evidence type="ECO:0000256" key="5">
    <source>
        <dbReference type="SAM" id="MobiDB-lite"/>
    </source>
</evidence>
<feature type="coiled-coil region" evidence="4">
    <location>
        <begin position="304"/>
        <end position="372"/>
    </location>
</feature>
<dbReference type="PANTHER" id="PTHR31183:SF2">
    <property type="entry name" value="TRICHOPLEIN KERATIN FILAMENT-BINDING PROTEIN"/>
    <property type="match status" value="1"/>
</dbReference>
<evidence type="ECO:0000313" key="7">
    <source>
        <dbReference type="EMBL" id="CAF0919904.1"/>
    </source>
</evidence>
<feature type="coiled-coil region" evidence="4">
    <location>
        <begin position="165"/>
        <end position="209"/>
    </location>
</feature>
<evidence type="ECO:0000256" key="4">
    <source>
        <dbReference type="SAM" id="Coils"/>
    </source>
</evidence>